<feature type="region of interest" description="Disordered" evidence="1">
    <location>
        <begin position="1"/>
        <end position="24"/>
    </location>
</feature>
<feature type="domain" description="VTC" evidence="2">
    <location>
        <begin position="50"/>
        <end position="143"/>
    </location>
</feature>
<dbReference type="RefSeq" id="WP_272181020.1">
    <property type="nucleotide sequence ID" value="NZ_JAQOMS010000002.1"/>
</dbReference>
<dbReference type="InterPro" id="IPR042267">
    <property type="entry name" value="VTC_sf"/>
</dbReference>
<evidence type="ECO:0000313" key="3">
    <source>
        <dbReference type="EMBL" id="MDC2889628.1"/>
    </source>
</evidence>
<gene>
    <name evidence="3" type="ORF">PN838_13650</name>
</gene>
<proteinExistence type="predicted"/>
<dbReference type="Gene3D" id="3.20.100.30">
    <property type="entry name" value="VTC, catalytic tunnel domain"/>
    <property type="match status" value="1"/>
</dbReference>
<comment type="caution">
    <text evidence="3">The sequence shown here is derived from an EMBL/GenBank/DDBJ whole genome shotgun (WGS) entry which is preliminary data.</text>
</comment>
<name>A0ABT5FDN5_9GAMM</name>
<dbReference type="InterPro" id="IPR018966">
    <property type="entry name" value="VTC_domain"/>
</dbReference>
<evidence type="ECO:0000256" key="1">
    <source>
        <dbReference type="SAM" id="MobiDB-lite"/>
    </source>
</evidence>
<protein>
    <submittedName>
        <fullName evidence="3">VTC domain-containing protein</fullName>
    </submittedName>
</protein>
<accession>A0ABT5FDN5</accession>
<evidence type="ECO:0000313" key="4">
    <source>
        <dbReference type="Proteomes" id="UP001528411"/>
    </source>
</evidence>
<organism evidence="3 4">
    <name type="scientific">Psychrosphaera algicola</name>
    <dbReference type="NCBI Taxonomy" id="3023714"/>
    <lineage>
        <taxon>Bacteria</taxon>
        <taxon>Pseudomonadati</taxon>
        <taxon>Pseudomonadota</taxon>
        <taxon>Gammaproteobacteria</taxon>
        <taxon>Alteromonadales</taxon>
        <taxon>Pseudoalteromonadaceae</taxon>
        <taxon>Psychrosphaera</taxon>
    </lineage>
</organism>
<dbReference type="Proteomes" id="UP001528411">
    <property type="component" value="Unassembled WGS sequence"/>
</dbReference>
<dbReference type="Pfam" id="PF09359">
    <property type="entry name" value="VTC"/>
    <property type="match status" value="1"/>
</dbReference>
<feature type="compositionally biased region" description="Polar residues" evidence="1">
    <location>
        <begin position="1"/>
        <end position="11"/>
    </location>
</feature>
<keyword evidence="4" id="KW-1185">Reference proteome</keyword>
<reference evidence="3 4" key="1">
    <citation type="submission" date="2023-01" db="EMBL/GenBank/DDBJ databases">
        <title>Psychrosphaera sp. nov., isolated from marine algae.</title>
        <authorList>
            <person name="Bayburt H."/>
            <person name="Choi B.J."/>
            <person name="Kim J.M."/>
            <person name="Choi D.G."/>
            <person name="Jeon C.O."/>
        </authorList>
    </citation>
    <scope>NUCLEOTIDE SEQUENCE [LARGE SCALE GENOMIC DNA]</scope>
    <source>
        <strain evidence="3 4">G1-22</strain>
    </source>
</reference>
<sequence length="152" mass="17760">MIAVQTEQLDNTPAAPKYSDPQRNSGLSRALTLFKSHGLADLDKANLMDRVDSKFMLPISMLPKILGQIHQSYSVLEIAGNRVSTYQNEYLDTPDMRLYKDHHNGRLNRYKVRHRHYVDTDTHFIEVKFKNNKKRTIKTRKNCFQKIKVLTQ</sequence>
<evidence type="ECO:0000259" key="2">
    <source>
        <dbReference type="Pfam" id="PF09359"/>
    </source>
</evidence>
<dbReference type="EMBL" id="JAQOMS010000002">
    <property type="protein sequence ID" value="MDC2889628.1"/>
    <property type="molecule type" value="Genomic_DNA"/>
</dbReference>